<feature type="domain" description="Pyridoxamine kinase/Phosphomethylpyrimidine kinase" evidence="7">
    <location>
        <begin position="271"/>
        <end position="332"/>
    </location>
</feature>
<dbReference type="PANTHER" id="PTHR20858">
    <property type="entry name" value="PHOSPHOMETHYLPYRIMIDINE KINASE"/>
    <property type="match status" value="1"/>
</dbReference>
<evidence type="ECO:0000256" key="1">
    <source>
        <dbReference type="ARBA" id="ARBA00000151"/>
    </source>
</evidence>
<dbReference type="KEGG" id="psim:KR76_06370"/>
<dbReference type="HOGENOM" id="CLU_803715_0_0_11"/>
<dbReference type="GO" id="GO:0009229">
    <property type="term" value="P:thiamine diphosphate biosynthetic process"/>
    <property type="evidence" value="ECO:0007669"/>
    <property type="project" value="UniProtKB-UniPathway"/>
</dbReference>
<dbReference type="Pfam" id="PF08543">
    <property type="entry name" value="Phos_pyr_kin"/>
    <property type="match status" value="2"/>
</dbReference>
<evidence type="ECO:0000256" key="3">
    <source>
        <dbReference type="ARBA" id="ARBA00003848"/>
    </source>
</evidence>
<keyword evidence="5" id="KW-0784">Thiamine biosynthesis</keyword>
<keyword evidence="9" id="KW-1185">Reference proteome</keyword>
<dbReference type="InterPro" id="IPR004399">
    <property type="entry name" value="HMP/HMP-P_kinase_dom"/>
</dbReference>
<dbReference type="InterPro" id="IPR013749">
    <property type="entry name" value="PM/HMP-P_kinase-1"/>
</dbReference>
<evidence type="ECO:0000259" key="7">
    <source>
        <dbReference type="Pfam" id="PF08543"/>
    </source>
</evidence>
<dbReference type="AlphaFoldDB" id="A0A0A1DIW4"/>
<feature type="region of interest" description="Disordered" evidence="6">
    <location>
        <begin position="1"/>
        <end position="36"/>
    </location>
</feature>
<dbReference type="eggNOG" id="COG0351">
    <property type="taxonomic scope" value="Bacteria"/>
</dbReference>
<evidence type="ECO:0000256" key="2">
    <source>
        <dbReference type="ARBA" id="ARBA00000565"/>
    </source>
</evidence>
<proteinExistence type="predicted"/>
<accession>A0A0A1DIW4</accession>
<dbReference type="STRING" id="2045.KR76_06370"/>
<organism evidence="8 9">
    <name type="scientific">Nocardioides simplex</name>
    <name type="common">Arthrobacter simplex</name>
    <dbReference type="NCBI Taxonomy" id="2045"/>
    <lineage>
        <taxon>Bacteria</taxon>
        <taxon>Bacillati</taxon>
        <taxon>Actinomycetota</taxon>
        <taxon>Actinomycetes</taxon>
        <taxon>Propionibacteriales</taxon>
        <taxon>Nocardioidaceae</taxon>
        <taxon>Pimelobacter</taxon>
    </lineage>
</organism>
<feature type="domain" description="Pyridoxamine kinase/Phosphomethylpyrimidine kinase" evidence="7">
    <location>
        <begin position="130"/>
        <end position="260"/>
    </location>
</feature>
<keyword evidence="8" id="KW-0418">Kinase</keyword>
<dbReference type="SUPFAM" id="SSF53613">
    <property type="entry name" value="Ribokinase-like"/>
    <property type="match status" value="1"/>
</dbReference>
<dbReference type="GO" id="GO:0008902">
    <property type="term" value="F:hydroxymethylpyrimidine kinase activity"/>
    <property type="evidence" value="ECO:0007669"/>
    <property type="project" value="UniProtKB-EC"/>
</dbReference>
<evidence type="ECO:0000256" key="5">
    <source>
        <dbReference type="ARBA" id="ARBA00022977"/>
    </source>
</evidence>
<name>A0A0A1DIW4_NOCSI</name>
<evidence type="ECO:0000313" key="9">
    <source>
        <dbReference type="Proteomes" id="UP000030300"/>
    </source>
</evidence>
<comment type="catalytic activity">
    <reaction evidence="2">
        <text>4-amino-2-methyl-5-(phosphooxymethyl)pyrimidine + ATP = 4-amino-2-methyl-5-(diphosphooxymethyl)pyrimidine + ADP</text>
        <dbReference type="Rhea" id="RHEA:19893"/>
        <dbReference type="ChEBI" id="CHEBI:30616"/>
        <dbReference type="ChEBI" id="CHEBI:57841"/>
        <dbReference type="ChEBI" id="CHEBI:58354"/>
        <dbReference type="ChEBI" id="CHEBI:456216"/>
        <dbReference type="EC" id="2.7.4.7"/>
    </reaction>
</comment>
<dbReference type="CDD" id="cd01169">
    <property type="entry name" value="HMPP_kinase"/>
    <property type="match status" value="1"/>
</dbReference>
<gene>
    <name evidence="8" type="ORF">KR76_06370</name>
</gene>
<comment type="pathway">
    <text evidence="4">Cofactor biosynthesis; thiamine diphosphate biosynthesis; 4-amino-2-methyl-5-diphosphomethylpyrimidine from 5-amino-1-(5-phospho-D-ribosyl)imidazole: step 3/3.</text>
</comment>
<evidence type="ECO:0000256" key="6">
    <source>
        <dbReference type="SAM" id="MobiDB-lite"/>
    </source>
</evidence>
<reference evidence="8 9" key="1">
    <citation type="journal article" date="2015" name="Genome Announc.">
        <title>Complete Genome Sequence of Steroid-Transforming Nocardioides simplex VKM Ac-2033D.</title>
        <authorList>
            <person name="Shtratnikova V.Y."/>
            <person name="Schelkunov M.I."/>
            <person name="Pekov Y.A."/>
            <person name="Fokina V.V."/>
            <person name="Logacheva M.D."/>
            <person name="Sokolov S.L."/>
            <person name="Bragin E.Y."/>
            <person name="Ashapkin V.V."/>
            <person name="Donova M.V."/>
        </authorList>
    </citation>
    <scope>NUCLEOTIDE SEQUENCE [LARGE SCALE GENOMIC DNA]</scope>
    <source>
        <strain evidence="8 9">VKM Ac-2033D</strain>
    </source>
</reference>
<dbReference type="GO" id="GO:0009228">
    <property type="term" value="P:thiamine biosynthetic process"/>
    <property type="evidence" value="ECO:0007669"/>
    <property type="project" value="UniProtKB-KW"/>
</dbReference>
<dbReference type="PANTHER" id="PTHR20858:SF17">
    <property type="entry name" value="HYDROXYMETHYLPYRIMIDINE_PHOSPHOMETHYLPYRIMIDINE KINASE THI20-RELATED"/>
    <property type="match status" value="1"/>
</dbReference>
<dbReference type="UniPathway" id="UPA00060">
    <property type="reaction ID" value="UER00138"/>
</dbReference>
<dbReference type="Proteomes" id="UP000030300">
    <property type="component" value="Chromosome"/>
</dbReference>
<protein>
    <submittedName>
        <fullName evidence="8">Hydroxymethylpyrimidine phosphate kinase ThiD</fullName>
        <ecNumber evidence="8">2.7.4.7</ecNumber>
    </submittedName>
</protein>
<dbReference type="EC" id="2.7.4.7" evidence="8"/>
<comment type="function">
    <text evidence="3">Catalyzes the phosphorylation of hydroxymethylpyrimidine phosphate (HMP-P) to HMP-PP, and of HMP to HMP-P.</text>
</comment>
<sequence>MRGRAPAGRRRAAGGRHPVGALVPRPGRPAPRGGRRGLVGHAVAVRGDGEQARLRAAAACLCLRRAPAARLRARGDHARERRSGAAIGCLRGRRDGCGHAGRRPGHRGRRAAARGGPVNPPVVVTIAGTDSGGAAGIAADLATFAALGVHGACVVTAVTAQDTTGVHAVHPVPYDVVVAQLDAVLDDLDPVAVKTGMLGTPEVVRLVAERCAGRLLVVDPVMVATSGAVLASEAVVAAYREHLLPVATVATPNEEEHASLGRPDGPGVIVTRGGDVPTTNDHGTGCTYSAALAAHLAHGASLTTAADRAAAYVTQQLVAGKDWTLGRGRGPVAHVHTTPHRGEIA</sequence>
<comment type="catalytic activity">
    <reaction evidence="1">
        <text>4-amino-5-hydroxymethyl-2-methylpyrimidine + ATP = 4-amino-2-methyl-5-(phosphooxymethyl)pyrimidine + ADP + H(+)</text>
        <dbReference type="Rhea" id="RHEA:23096"/>
        <dbReference type="ChEBI" id="CHEBI:15378"/>
        <dbReference type="ChEBI" id="CHEBI:16892"/>
        <dbReference type="ChEBI" id="CHEBI:30616"/>
        <dbReference type="ChEBI" id="CHEBI:58354"/>
        <dbReference type="ChEBI" id="CHEBI:456216"/>
        <dbReference type="EC" id="2.7.1.49"/>
    </reaction>
</comment>
<dbReference type="Gene3D" id="3.40.1190.20">
    <property type="match status" value="2"/>
</dbReference>
<feature type="compositionally biased region" description="Basic residues" evidence="6">
    <location>
        <begin position="1"/>
        <end position="14"/>
    </location>
</feature>
<dbReference type="GO" id="GO:0005829">
    <property type="term" value="C:cytosol"/>
    <property type="evidence" value="ECO:0007669"/>
    <property type="project" value="TreeGrafter"/>
</dbReference>
<dbReference type="GO" id="GO:0008972">
    <property type="term" value="F:phosphomethylpyrimidine kinase activity"/>
    <property type="evidence" value="ECO:0007669"/>
    <property type="project" value="UniProtKB-EC"/>
</dbReference>
<dbReference type="EMBL" id="CP009896">
    <property type="protein sequence ID" value="AIY16483.2"/>
    <property type="molecule type" value="Genomic_DNA"/>
</dbReference>
<evidence type="ECO:0000256" key="4">
    <source>
        <dbReference type="ARBA" id="ARBA00004769"/>
    </source>
</evidence>
<dbReference type="InterPro" id="IPR029056">
    <property type="entry name" value="Ribokinase-like"/>
</dbReference>
<evidence type="ECO:0000313" key="8">
    <source>
        <dbReference type="EMBL" id="AIY16483.2"/>
    </source>
</evidence>
<keyword evidence="8" id="KW-0808">Transferase</keyword>